<evidence type="ECO:0000313" key="1">
    <source>
        <dbReference type="EMBL" id="EZH73514.1"/>
    </source>
</evidence>
<dbReference type="EMBL" id="AQRA01000005">
    <property type="protein sequence ID" value="EZH73514.1"/>
    <property type="molecule type" value="Genomic_DNA"/>
</dbReference>
<comment type="caution">
    <text evidence="1">The sequence shown here is derived from an EMBL/GenBank/DDBJ whole genome shotgun (WGS) entry which is preliminary data.</text>
</comment>
<protein>
    <recommendedName>
        <fullName evidence="3">Lipoprotein</fullName>
    </recommendedName>
</protein>
<dbReference type="eggNOG" id="ENOG50338ZC">
    <property type="taxonomic scope" value="Bacteria"/>
</dbReference>
<keyword evidence="2" id="KW-1185">Reference proteome</keyword>
<evidence type="ECO:0000313" key="2">
    <source>
        <dbReference type="Proteomes" id="UP000023541"/>
    </source>
</evidence>
<accession>A0A023BU91</accession>
<name>A0A023BU91_9FLAO</name>
<dbReference type="OrthoDB" id="1161059at2"/>
<proteinExistence type="predicted"/>
<organism evidence="1 2">
    <name type="scientific">Aquimarina atlantica</name>
    <dbReference type="NCBI Taxonomy" id="1317122"/>
    <lineage>
        <taxon>Bacteria</taxon>
        <taxon>Pseudomonadati</taxon>
        <taxon>Bacteroidota</taxon>
        <taxon>Flavobacteriia</taxon>
        <taxon>Flavobacteriales</taxon>
        <taxon>Flavobacteriaceae</taxon>
        <taxon>Aquimarina</taxon>
    </lineage>
</organism>
<reference evidence="1 2" key="1">
    <citation type="submission" date="2014-04" db="EMBL/GenBank/DDBJ databases">
        <title>Aquimarina sp. 22II-S11-z7 Genome Sequencing.</title>
        <authorList>
            <person name="Lai Q."/>
        </authorList>
    </citation>
    <scope>NUCLEOTIDE SEQUENCE [LARGE SCALE GENOMIC DNA]</scope>
    <source>
        <strain evidence="1 2">22II-S11-z7</strain>
    </source>
</reference>
<sequence>MNKFIIIFIALSSIGCVKNNQEDTRTTKVTQTDTAIRTTIGKIDTSYALALKMDTTDKDEQRLIVSIDLYDKSYFVSPHSNGNFLGRFNLSLDETKHLTIRDSIIEFPKSLETYDPWSDGWVNFVKRNTTYTQKLIIDSKKDFEVTGLIQFVIEPRCTMEKVQFVISQRSGVLSVEKRQRSTHFGIFSDIICDVFNVGKKK</sequence>
<dbReference type="RefSeq" id="WP_034242213.1">
    <property type="nucleotide sequence ID" value="NZ_AQRA01000005.1"/>
</dbReference>
<dbReference type="AlphaFoldDB" id="A0A023BU91"/>
<dbReference type="Proteomes" id="UP000023541">
    <property type="component" value="Unassembled WGS sequence"/>
</dbReference>
<evidence type="ECO:0008006" key="3">
    <source>
        <dbReference type="Google" id="ProtNLM"/>
    </source>
</evidence>
<gene>
    <name evidence="1" type="ORF">ATO12_16385</name>
</gene>
<dbReference type="STRING" id="1317122.ATO12_16385"/>
<dbReference type="PROSITE" id="PS51257">
    <property type="entry name" value="PROKAR_LIPOPROTEIN"/>
    <property type="match status" value="1"/>
</dbReference>